<organism evidence="9 10">
    <name type="scientific">Oedothorax gibbosus</name>
    <dbReference type="NCBI Taxonomy" id="931172"/>
    <lineage>
        <taxon>Eukaryota</taxon>
        <taxon>Metazoa</taxon>
        <taxon>Ecdysozoa</taxon>
        <taxon>Arthropoda</taxon>
        <taxon>Chelicerata</taxon>
        <taxon>Arachnida</taxon>
        <taxon>Araneae</taxon>
        <taxon>Araneomorphae</taxon>
        <taxon>Entelegynae</taxon>
        <taxon>Araneoidea</taxon>
        <taxon>Linyphiidae</taxon>
        <taxon>Erigoninae</taxon>
        <taxon>Oedothorax</taxon>
    </lineage>
</organism>
<evidence type="ECO:0000256" key="3">
    <source>
        <dbReference type="ARBA" id="ARBA00022603"/>
    </source>
</evidence>
<feature type="binding site" evidence="7">
    <location>
        <position position="122"/>
    </location>
    <ligand>
        <name>S-adenosyl-L-methionine</name>
        <dbReference type="ChEBI" id="CHEBI:59789"/>
    </ligand>
</feature>
<keyword evidence="5 7" id="KW-0949">S-adenosyl-L-methionine</keyword>
<evidence type="ECO:0000256" key="5">
    <source>
        <dbReference type="ARBA" id="ARBA00022691"/>
    </source>
</evidence>
<dbReference type="GO" id="GO:0120550">
    <property type="term" value="F:methyltransferase cap2 activity"/>
    <property type="evidence" value="ECO:0007669"/>
    <property type="project" value="UniProtKB-EC"/>
</dbReference>
<accession>A0AAV6UF15</accession>
<dbReference type="Pfam" id="PF01728">
    <property type="entry name" value="FtsJ"/>
    <property type="match status" value="1"/>
</dbReference>
<dbReference type="PROSITE" id="PS51614">
    <property type="entry name" value="SAM_MT_ADRIFT"/>
    <property type="match status" value="1"/>
</dbReference>
<dbReference type="InterPro" id="IPR025807">
    <property type="entry name" value="Adrift-typ_MeTrfase"/>
</dbReference>
<evidence type="ECO:0000256" key="2">
    <source>
        <dbReference type="ARBA" id="ARBA00021134"/>
    </source>
</evidence>
<dbReference type="PANTHER" id="PTHR16121:SF2">
    <property type="entry name" value="CAP-SPECIFIC MRNA (NUCLEOSIDE-2'-O-)-METHYLTRANSFERASE 2"/>
    <property type="match status" value="1"/>
</dbReference>
<sequence>MNYSSLDVFFEKKFSFEKENCWTLPPLSDILVADLWTSETLQGLKSELNSAKSVLNDKGEQWHEHTSNINKAKLVIKSIKQQINPDILTQAWCKFYEVLSNYSLIPTETMNIKSLHLCEAPGAFISALNSYLYLNHPGISWEWLANTLNPYYEGQNIKNVVVDDRLIFPTLRNWYFGSDSTGDIMEPGFRKIVKKYADGQGFFDLVTADGSVNCLEDPAEQETKVAPLHFAEMLVALSNLAIGGSFVLKKFTFFECETICKMYFLNCVFKEVHVFKPFTSKHGNSEVYVVCLGYQGAESLEAYFENFSEAYNSKKDRALFPLPSIPESFISQLVKCSNYFIDLQKNAIIENIQLFSQDLSSYEIKLEETQKECAEKYLIKCNILSDNSLEIPKLYNPQKQILTSFYDRENRSCKTLFFQALGETYENLSKFKSMDWPDVITDIDKRINACFPVNKKRPHKDLEWCPIWKEVNNRMKSKSYKNWFTLGKKISKIENSKFCNPFILHLWNRVSHNPEIDLEMCTSNDCCYWDIDHILPLITESKNIEELSIIFMQSQNDEFLGKDSLLVDLLKAISCSYSCNFTNLENQKTNWPDNNRIVYINSTSWGNSLHLEMKVKYPLTENIKNIIKILSIGDTLILCIQSLLTRYTIGIIFMLLSLFEKFVCCLPNDLAPPMCGQLWIFKNFKKPAHTNRLIDYMEFILRLDVPEDREVLEIVPIASLCGGHLYEYLLTLNNHHMLQKLRSLISIEKCKLKR</sequence>
<dbReference type="AlphaFoldDB" id="A0AAV6UF15"/>
<dbReference type="GO" id="GO:0005737">
    <property type="term" value="C:cytoplasm"/>
    <property type="evidence" value="ECO:0007669"/>
    <property type="project" value="TreeGrafter"/>
</dbReference>
<evidence type="ECO:0000313" key="10">
    <source>
        <dbReference type="Proteomes" id="UP000827092"/>
    </source>
</evidence>
<dbReference type="GO" id="GO:0005634">
    <property type="term" value="C:nucleus"/>
    <property type="evidence" value="ECO:0007669"/>
    <property type="project" value="TreeGrafter"/>
</dbReference>
<dbReference type="EMBL" id="JAFNEN010000467">
    <property type="protein sequence ID" value="KAG8182338.1"/>
    <property type="molecule type" value="Genomic_DNA"/>
</dbReference>
<dbReference type="PANTHER" id="PTHR16121">
    <property type="entry name" value="CAP-SPECIFIC MRNA (NUCLEOSIDE-2'-O-)-METHYLTRANSFERASE 1-RELATED"/>
    <property type="match status" value="1"/>
</dbReference>
<reference evidence="9 10" key="1">
    <citation type="journal article" date="2022" name="Nat. Ecol. Evol.">
        <title>A masculinizing supergene underlies an exaggerated male reproductive morph in a spider.</title>
        <authorList>
            <person name="Hendrickx F."/>
            <person name="De Corte Z."/>
            <person name="Sonet G."/>
            <person name="Van Belleghem S.M."/>
            <person name="Kostlbacher S."/>
            <person name="Vangestel C."/>
        </authorList>
    </citation>
    <scope>NUCLEOTIDE SEQUENCE [LARGE SCALE GENOMIC DNA]</scope>
    <source>
        <strain evidence="9">W744_W776</strain>
    </source>
</reference>
<keyword evidence="10" id="KW-1185">Reference proteome</keyword>
<keyword evidence="4 7" id="KW-0808">Transferase</keyword>
<evidence type="ECO:0000256" key="1">
    <source>
        <dbReference type="ARBA" id="ARBA00012770"/>
    </source>
</evidence>
<feature type="binding site" evidence="7">
    <location>
        <position position="209"/>
    </location>
    <ligand>
        <name>S-adenosyl-L-methionine</name>
        <dbReference type="ChEBI" id="CHEBI:59789"/>
    </ligand>
</feature>
<dbReference type="SUPFAM" id="SSF53335">
    <property type="entry name" value="S-adenosyl-L-methionine-dependent methyltransferases"/>
    <property type="match status" value="1"/>
</dbReference>
<dbReference type="InterPro" id="IPR050851">
    <property type="entry name" value="mRNA_Cap_2O-Ribose_MeTrfase"/>
</dbReference>
<gene>
    <name evidence="9" type="ORF">JTE90_028182</name>
</gene>
<dbReference type="InterPro" id="IPR002877">
    <property type="entry name" value="RNA_MeTrfase_FtsJ_dom"/>
</dbReference>
<dbReference type="EC" id="2.1.1.296" evidence="1"/>
<evidence type="ECO:0000259" key="8">
    <source>
        <dbReference type="PROSITE" id="PS51614"/>
    </source>
</evidence>
<dbReference type="GO" id="GO:0004483">
    <property type="term" value="F:methyltransferase cap1 activity"/>
    <property type="evidence" value="ECO:0007669"/>
    <property type="project" value="UniProtKB-ARBA"/>
</dbReference>
<dbReference type="InterPro" id="IPR029063">
    <property type="entry name" value="SAM-dependent_MTases_sf"/>
</dbReference>
<feature type="domain" description="Adrift-type SAM-dependent 2'-O-MTase" evidence="8">
    <location>
        <begin position="86"/>
        <end position="296"/>
    </location>
</feature>
<comment type="catalytic activity">
    <reaction evidence="6">
        <text>a 5'-end (N(7)-methyl 5'-triphosphoguanosine)-(2'-O-methyl-ribonucleoside)-(ribonucleotide) in mRNA + S-adenosyl-L-methionine = a 5'-end (N(7)-methyl 5'-triphosphoguanosine)-(2'-O-methyl-ribonucleoside)-(2'-O-methyl-ribonucleotide) in mRNA + S-adenosyl-L-homocysteine + H(+)</text>
        <dbReference type="Rhea" id="RHEA:67024"/>
        <dbReference type="Rhea" id="RHEA-COMP:17169"/>
        <dbReference type="Rhea" id="RHEA-COMP:17170"/>
        <dbReference type="ChEBI" id="CHEBI:15378"/>
        <dbReference type="ChEBI" id="CHEBI:57856"/>
        <dbReference type="ChEBI" id="CHEBI:59789"/>
        <dbReference type="ChEBI" id="CHEBI:167612"/>
        <dbReference type="ChEBI" id="CHEBI:167614"/>
        <dbReference type="EC" id="2.1.1.296"/>
    </reaction>
</comment>
<dbReference type="Proteomes" id="UP000827092">
    <property type="component" value="Unassembled WGS sequence"/>
</dbReference>
<dbReference type="Gene3D" id="3.40.50.12760">
    <property type="match status" value="2"/>
</dbReference>
<evidence type="ECO:0000313" key="9">
    <source>
        <dbReference type="EMBL" id="KAG8182338.1"/>
    </source>
</evidence>
<evidence type="ECO:0000256" key="4">
    <source>
        <dbReference type="ARBA" id="ARBA00022679"/>
    </source>
</evidence>
<proteinExistence type="predicted"/>
<keyword evidence="3 7" id="KW-0489">Methyltransferase</keyword>
<feature type="binding site" evidence="7">
    <location>
        <position position="141"/>
    </location>
    <ligand>
        <name>S-adenosyl-L-methionine</name>
        <dbReference type="ChEBI" id="CHEBI:59789"/>
    </ligand>
</feature>
<dbReference type="GO" id="GO:0006370">
    <property type="term" value="P:7-methylguanosine mRNA capping"/>
    <property type="evidence" value="ECO:0007669"/>
    <property type="project" value="TreeGrafter"/>
</dbReference>
<dbReference type="GO" id="GO:0032259">
    <property type="term" value="P:methylation"/>
    <property type="evidence" value="ECO:0007669"/>
    <property type="project" value="UniProtKB-KW"/>
</dbReference>
<feature type="active site" description="Proton acceptor" evidence="7">
    <location>
        <position position="249"/>
    </location>
</feature>
<protein>
    <recommendedName>
        <fullName evidence="2">Cap-specific mRNA (nucleoside-2'-O-)-methyltransferase 2</fullName>
        <ecNumber evidence="1">2.1.1.296</ecNumber>
    </recommendedName>
</protein>
<name>A0AAV6UF15_9ARAC</name>
<comment type="caution">
    <text evidence="9">The sequence shown here is derived from an EMBL/GenBank/DDBJ whole genome shotgun (WGS) entry which is preliminary data.</text>
</comment>
<evidence type="ECO:0000256" key="7">
    <source>
        <dbReference type="PROSITE-ProRule" id="PRU00946"/>
    </source>
</evidence>
<evidence type="ECO:0000256" key="6">
    <source>
        <dbReference type="ARBA" id="ARBA00049477"/>
    </source>
</evidence>